<protein>
    <submittedName>
        <fullName evidence="1">Uncharacterized protein</fullName>
    </submittedName>
</protein>
<dbReference type="Proteomes" id="UP000825799">
    <property type="component" value="Chromosome"/>
</dbReference>
<evidence type="ECO:0000313" key="1">
    <source>
        <dbReference type="EMBL" id="QYO79209.1"/>
    </source>
</evidence>
<keyword evidence="2" id="KW-1185">Reference proteome</keyword>
<name>A0ABX8WN04_9HYPH</name>
<gene>
    <name evidence="1" type="ORF">K1X15_11125</name>
</gene>
<proteinExistence type="predicted"/>
<dbReference type="RefSeq" id="WP_220307654.1">
    <property type="nucleotide sequence ID" value="NZ_CP080590.1"/>
</dbReference>
<evidence type="ECO:0000313" key="2">
    <source>
        <dbReference type="Proteomes" id="UP000825799"/>
    </source>
</evidence>
<dbReference type="EMBL" id="CP080590">
    <property type="protein sequence ID" value="QYO79209.1"/>
    <property type="molecule type" value="Genomic_DNA"/>
</dbReference>
<reference evidence="1 2" key="1">
    <citation type="submission" date="2021-08" db="EMBL/GenBank/DDBJ databases">
        <title>Devosia salina sp. nov., isolated from the South China Sea sediment.</title>
        <authorList>
            <person name="Zhou Z."/>
        </authorList>
    </citation>
    <scope>NUCLEOTIDE SEQUENCE [LARGE SCALE GENOMIC DNA]</scope>
    <source>
        <strain evidence="1 2">SCS-3</strain>
    </source>
</reference>
<sequence>MSWIKGGNLCEKVLRGPAVYACGPEGLSHLANGIAHEWIVVEDQQPDFGSNASIIHFWALNSHGQLASTLIDMGPYFEVRLGNVKG</sequence>
<accession>A0ABX8WN04</accession>
<organism evidence="1 2">
    <name type="scientific">Devosia salina</name>
    <dbReference type="NCBI Taxonomy" id="2860336"/>
    <lineage>
        <taxon>Bacteria</taxon>
        <taxon>Pseudomonadati</taxon>
        <taxon>Pseudomonadota</taxon>
        <taxon>Alphaproteobacteria</taxon>
        <taxon>Hyphomicrobiales</taxon>
        <taxon>Devosiaceae</taxon>
        <taxon>Devosia</taxon>
    </lineage>
</organism>